<keyword evidence="2" id="KW-1185">Reference proteome</keyword>
<dbReference type="Proteomes" id="UP000499080">
    <property type="component" value="Unassembled WGS sequence"/>
</dbReference>
<sequence>MAESLGHWKNWSICPQSPQNNSIKATGIHPVPILTPEEILIVTGRGPLPSLHHRFQLSDRSLRLRRRRRLHPLFNILPINSLSWHIRKLLTSLGSLSYQGVLNNPTSRKNIKNMIKFIIDSEVIQTRIIIQLPLSN</sequence>
<reference evidence="1 2" key="1">
    <citation type="journal article" date="2019" name="Sci. Rep.">
        <title>Orb-weaving spider Araneus ventricosus genome elucidates the spidroin gene catalogue.</title>
        <authorList>
            <person name="Kono N."/>
            <person name="Nakamura H."/>
            <person name="Ohtoshi R."/>
            <person name="Moran D.A.P."/>
            <person name="Shinohara A."/>
            <person name="Yoshida Y."/>
            <person name="Fujiwara M."/>
            <person name="Mori M."/>
            <person name="Tomita M."/>
            <person name="Arakawa K."/>
        </authorList>
    </citation>
    <scope>NUCLEOTIDE SEQUENCE [LARGE SCALE GENOMIC DNA]</scope>
</reference>
<dbReference type="EMBL" id="BGPR01000023">
    <property type="protein sequence ID" value="GBL80777.1"/>
    <property type="molecule type" value="Genomic_DNA"/>
</dbReference>
<organism evidence="1 2">
    <name type="scientific">Araneus ventricosus</name>
    <name type="common">Orbweaver spider</name>
    <name type="synonym">Epeira ventricosa</name>
    <dbReference type="NCBI Taxonomy" id="182803"/>
    <lineage>
        <taxon>Eukaryota</taxon>
        <taxon>Metazoa</taxon>
        <taxon>Ecdysozoa</taxon>
        <taxon>Arthropoda</taxon>
        <taxon>Chelicerata</taxon>
        <taxon>Arachnida</taxon>
        <taxon>Araneae</taxon>
        <taxon>Araneomorphae</taxon>
        <taxon>Entelegynae</taxon>
        <taxon>Araneoidea</taxon>
        <taxon>Araneidae</taxon>
        <taxon>Araneus</taxon>
    </lineage>
</organism>
<evidence type="ECO:0000313" key="2">
    <source>
        <dbReference type="Proteomes" id="UP000499080"/>
    </source>
</evidence>
<evidence type="ECO:0000313" key="1">
    <source>
        <dbReference type="EMBL" id="GBL80777.1"/>
    </source>
</evidence>
<dbReference type="AlphaFoldDB" id="A0A4Y2AMN9"/>
<accession>A0A4Y2AMN9</accession>
<proteinExistence type="predicted"/>
<comment type="caution">
    <text evidence="1">The sequence shown here is derived from an EMBL/GenBank/DDBJ whole genome shotgun (WGS) entry which is preliminary data.</text>
</comment>
<gene>
    <name evidence="1" type="ORF">AVEN_26218_1</name>
</gene>
<protein>
    <submittedName>
        <fullName evidence="1">Uncharacterized protein</fullName>
    </submittedName>
</protein>
<name>A0A4Y2AMN9_ARAVE</name>